<keyword evidence="2" id="KW-1185">Reference proteome</keyword>
<evidence type="ECO:0000313" key="1">
    <source>
        <dbReference type="EMBL" id="WVZ21255.1"/>
    </source>
</evidence>
<dbReference type="AlphaFoldDB" id="A0AAQ3P438"/>
<organism evidence="1 2">
    <name type="scientific">Vigna mungo</name>
    <name type="common">Black gram</name>
    <name type="synonym">Phaseolus mungo</name>
    <dbReference type="NCBI Taxonomy" id="3915"/>
    <lineage>
        <taxon>Eukaryota</taxon>
        <taxon>Viridiplantae</taxon>
        <taxon>Streptophyta</taxon>
        <taxon>Embryophyta</taxon>
        <taxon>Tracheophyta</taxon>
        <taxon>Spermatophyta</taxon>
        <taxon>Magnoliopsida</taxon>
        <taxon>eudicotyledons</taxon>
        <taxon>Gunneridae</taxon>
        <taxon>Pentapetalae</taxon>
        <taxon>rosids</taxon>
        <taxon>fabids</taxon>
        <taxon>Fabales</taxon>
        <taxon>Fabaceae</taxon>
        <taxon>Papilionoideae</taxon>
        <taxon>50 kb inversion clade</taxon>
        <taxon>NPAAA clade</taxon>
        <taxon>indigoferoid/millettioid clade</taxon>
        <taxon>Phaseoleae</taxon>
        <taxon>Vigna</taxon>
    </lineage>
</organism>
<dbReference type="Proteomes" id="UP001374535">
    <property type="component" value="Chromosome 2"/>
</dbReference>
<dbReference type="EMBL" id="CP144699">
    <property type="protein sequence ID" value="WVZ21255.1"/>
    <property type="molecule type" value="Genomic_DNA"/>
</dbReference>
<name>A0AAQ3P438_VIGMU</name>
<reference evidence="1 2" key="1">
    <citation type="journal article" date="2023" name="Life. Sci Alliance">
        <title>Evolutionary insights into 3D genome organization and epigenetic landscape of Vigna mungo.</title>
        <authorList>
            <person name="Junaid A."/>
            <person name="Singh B."/>
            <person name="Bhatia S."/>
        </authorList>
    </citation>
    <scope>NUCLEOTIDE SEQUENCE [LARGE SCALE GENOMIC DNA]</scope>
    <source>
        <strain evidence="1">Urdbean</strain>
    </source>
</reference>
<accession>A0AAQ3P438</accession>
<proteinExistence type="predicted"/>
<sequence length="223" mass="24600">MLIFINTHIMRTKPASVQNKSRHYKCNDVNQSSQVTLPLISKTCLETRCSCSSTDSSLLPPSLTILSFSVAPSLLRPEAESLCFPSPLPLLLFTSSPSPYTPTLPSRLLLFESPAAFDFFVPSSPPFHLSPPPPSLRRFDDDAYSSEYSPFPCASFESSLRFSPEPESFDAFALPLSSLLLRSFAPESRSESECSLASRELCLLDLCFELRGIAEANHTPTKP</sequence>
<gene>
    <name evidence="1" type="ORF">V8G54_008577</name>
</gene>
<protein>
    <submittedName>
        <fullName evidence="1">Uncharacterized protein</fullName>
    </submittedName>
</protein>
<evidence type="ECO:0000313" key="2">
    <source>
        <dbReference type="Proteomes" id="UP001374535"/>
    </source>
</evidence>